<comment type="caution">
    <text evidence="1">The sequence shown here is derived from an EMBL/GenBank/DDBJ whole genome shotgun (WGS) entry which is preliminary data.</text>
</comment>
<protein>
    <submittedName>
        <fullName evidence="1">Uncharacterized protein</fullName>
    </submittedName>
</protein>
<dbReference type="AlphaFoldDB" id="A0A9W6VHE1"/>
<name>A0A9W6VHE1_9PSEU</name>
<reference evidence="1" key="1">
    <citation type="submission" date="2023-03" db="EMBL/GenBank/DDBJ databases">
        <title>Amycolatopsis taiwanensis NBRC 103393.</title>
        <authorList>
            <person name="Ichikawa N."/>
            <person name="Sato H."/>
            <person name="Tonouchi N."/>
        </authorList>
    </citation>
    <scope>NUCLEOTIDE SEQUENCE</scope>
    <source>
        <strain evidence="1">NBRC 103393</strain>
    </source>
</reference>
<dbReference type="Proteomes" id="UP001165136">
    <property type="component" value="Unassembled WGS sequence"/>
</dbReference>
<gene>
    <name evidence="1" type="ORF">Atai01_30150</name>
</gene>
<sequence length="99" mass="11458">MPDMHIKGHILQLIERNETMWDYEVADEVMRAYELSGDYWYGTVRLTLTDLFSAGLLDEVETTVDPAKSGGRKQVLFRFGLNDFGRERMRQTGLSVVNR</sequence>
<dbReference type="EMBL" id="BSTI01000006">
    <property type="protein sequence ID" value="GLY66396.1"/>
    <property type="molecule type" value="Genomic_DNA"/>
</dbReference>
<proteinExistence type="predicted"/>
<dbReference type="RefSeq" id="WP_027944591.1">
    <property type="nucleotide sequence ID" value="NZ_BSTI01000006.1"/>
</dbReference>
<accession>A0A9W6VHE1</accession>
<evidence type="ECO:0000313" key="2">
    <source>
        <dbReference type="Proteomes" id="UP001165136"/>
    </source>
</evidence>
<keyword evidence="2" id="KW-1185">Reference proteome</keyword>
<organism evidence="1 2">
    <name type="scientific">Amycolatopsis taiwanensis</name>
    <dbReference type="NCBI Taxonomy" id="342230"/>
    <lineage>
        <taxon>Bacteria</taxon>
        <taxon>Bacillati</taxon>
        <taxon>Actinomycetota</taxon>
        <taxon>Actinomycetes</taxon>
        <taxon>Pseudonocardiales</taxon>
        <taxon>Pseudonocardiaceae</taxon>
        <taxon>Amycolatopsis</taxon>
    </lineage>
</organism>
<evidence type="ECO:0000313" key="1">
    <source>
        <dbReference type="EMBL" id="GLY66396.1"/>
    </source>
</evidence>